<organism evidence="3 4">
    <name type="scientific">Powellomyces hirtus</name>
    <dbReference type="NCBI Taxonomy" id="109895"/>
    <lineage>
        <taxon>Eukaryota</taxon>
        <taxon>Fungi</taxon>
        <taxon>Fungi incertae sedis</taxon>
        <taxon>Chytridiomycota</taxon>
        <taxon>Chytridiomycota incertae sedis</taxon>
        <taxon>Chytridiomycetes</taxon>
        <taxon>Spizellomycetales</taxon>
        <taxon>Powellomycetaceae</taxon>
        <taxon>Powellomyces</taxon>
    </lineage>
</organism>
<feature type="compositionally biased region" description="Polar residues" evidence="1">
    <location>
        <begin position="154"/>
        <end position="168"/>
    </location>
</feature>
<evidence type="ECO:0000313" key="3">
    <source>
        <dbReference type="EMBL" id="TPX60097.1"/>
    </source>
</evidence>
<evidence type="ECO:0000313" key="4">
    <source>
        <dbReference type="Proteomes" id="UP000318582"/>
    </source>
</evidence>
<feature type="compositionally biased region" description="Basic and acidic residues" evidence="1">
    <location>
        <begin position="141"/>
        <end position="153"/>
    </location>
</feature>
<dbReference type="Proteomes" id="UP000318582">
    <property type="component" value="Unassembled WGS sequence"/>
</dbReference>
<name>A0A507E9M5_9FUNG</name>
<keyword evidence="2" id="KW-0812">Transmembrane</keyword>
<proteinExistence type="predicted"/>
<feature type="region of interest" description="Disordered" evidence="1">
    <location>
        <begin position="95"/>
        <end position="129"/>
    </location>
</feature>
<keyword evidence="2" id="KW-0472">Membrane</keyword>
<comment type="caution">
    <text evidence="3">The sequence shown here is derived from an EMBL/GenBank/DDBJ whole genome shotgun (WGS) entry which is preliminary data.</text>
</comment>
<gene>
    <name evidence="3" type="ORF">PhCBS80983_g01982</name>
</gene>
<reference evidence="3 4" key="1">
    <citation type="journal article" date="2019" name="Sci. Rep.">
        <title>Comparative genomics of chytrid fungi reveal insights into the obligate biotrophic and pathogenic lifestyle of Synchytrium endobioticum.</title>
        <authorList>
            <person name="van de Vossenberg B.T.L.H."/>
            <person name="Warris S."/>
            <person name="Nguyen H.D.T."/>
            <person name="van Gent-Pelzer M.P.E."/>
            <person name="Joly D.L."/>
            <person name="van de Geest H.C."/>
            <person name="Bonants P.J.M."/>
            <person name="Smith D.S."/>
            <person name="Levesque C.A."/>
            <person name="van der Lee T.A.J."/>
        </authorList>
    </citation>
    <scope>NUCLEOTIDE SEQUENCE [LARGE SCALE GENOMIC DNA]</scope>
    <source>
        <strain evidence="3 4">CBS 809.83</strain>
    </source>
</reference>
<protein>
    <submittedName>
        <fullName evidence="3">Uncharacterized protein</fullName>
    </submittedName>
</protein>
<feature type="compositionally biased region" description="Low complexity" evidence="1">
    <location>
        <begin position="104"/>
        <end position="121"/>
    </location>
</feature>
<feature type="transmembrane region" description="Helical" evidence="2">
    <location>
        <begin position="20"/>
        <end position="38"/>
    </location>
</feature>
<accession>A0A507E9M5</accession>
<keyword evidence="2" id="KW-1133">Transmembrane helix</keyword>
<dbReference type="EMBL" id="QEAQ01000018">
    <property type="protein sequence ID" value="TPX60097.1"/>
    <property type="molecule type" value="Genomic_DNA"/>
</dbReference>
<feature type="region of interest" description="Disordered" evidence="1">
    <location>
        <begin position="141"/>
        <end position="195"/>
    </location>
</feature>
<sequence>MPNYTPLFVNKTKGRSSKALCIAVLVVLLVVVGIFAVFSSGSIESKGAPVADSVTAGGEQTAVEKFSIPENKEVAQISEIPQIPEIQVPEVNAATQTVDAQESAAATAEATAEATAAATTEGEGDGRMSILPMPAVIDEGKQEIVGSDEDKQTKTPGSKHTIMPQPQTHGHSHSASNDDDDDEPADHESMHGEPGVSDALTGIFGEVNSMTQPDDGKWKTALNNFKFSVQQGSKPPIFVAKPIDQPDEVVQVDQSLQAVLTRSLHDSVADDSVPAQVVTMNCHFPTFGYAHDAILAAVRGASAANCILPEELMSSLSPPIMASARLNLAEDKMRLHSLSATKPLSFDNYAFAEGPIALVHITELSTEQIVGLLTKSPKTLDSKRVRYIIADLPSTEGLSDAALQTFLQDMHTARYHLYVLPFSEQDKTYNQIAHASFLGSEYSADKFDSKFLYVPKTDYELVKKTAEEGGVGGRIRLWWISKDDEGAKNLMKTRHHAH</sequence>
<evidence type="ECO:0000256" key="2">
    <source>
        <dbReference type="SAM" id="Phobius"/>
    </source>
</evidence>
<evidence type="ECO:0000256" key="1">
    <source>
        <dbReference type="SAM" id="MobiDB-lite"/>
    </source>
</evidence>
<dbReference type="AlphaFoldDB" id="A0A507E9M5"/>
<keyword evidence="4" id="KW-1185">Reference proteome</keyword>